<feature type="repeat" description="WD" evidence="9">
    <location>
        <begin position="653"/>
        <end position="692"/>
    </location>
</feature>
<keyword evidence="6" id="KW-0547">Nucleotide-binding</keyword>
<proteinExistence type="predicted"/>
<dbReference type="PROSITE" id="PS00108">
    <property type="entry name" value="PROTEIN_KINASE_ST"/>
    <property type="match status" value="1"/>
</dbReference>
<feature type="domain" description="Protein kinase" evidence="10">
    <location>
        <begin position="17"/>
        <end position="290"/>
    </location>
</feature>
<evidence type="ECO:0000256" key="6">
    <source>
        <dbReference type="ARBA" id="ARBA00022741"/>
    </source>
</evidence>
<dbReference type="InterPro" id="IPR001680">
    <property type="entry name" value="WD40_rpt"/>
</dbReference>
<dbReference type="InterPro" id="IPR011990">
    <property type="entry name" value="TPR-like_helical_dom_sf"/>
</dbReference>
<accession>A0ABV5YBP5</accession>
<evidence type="ECO:0000256" key="9">
    <source>
        <dbReference type="PROSITE-ProRule" id="PRU00221"/>
    </source>
</evidence>
<protein>
    <recommendedName>
        <fullName evidence="1">non-specific serine/threonine protein kinase</fullName>
        <ecNumber evidence="1">2.7.11.1</ecNumber>
    </recommendedName>
</protein>
<dbReference type="SUPFAM" id="SSF50978">
    <property type="entry name" value="WD40 repeat-like"/>
    <property type="match status" value="1"/>
</dbReference>
<dbReference type="InterPro" id="IPR019775">
    <property type="entry name" value="WD40_repeat_CS"/>
</dbReference>
<dbReference type="Pfam" id="PF00069">
    <property type="entry name" value="Pkinase"/>
    <property type="match status" value="1"/>
</dbReference>
<evidence type="ECO:0000256" key="3">
    <source>
        <dbReference type="ARBA" id="ARBA00022574"/>
    </source>
</evidence>
<evidence type="ECO:0000313" key="11">
    <source>
        <dbReference type="EMBL" id="MFB9831907.1"/>
    </source>
</evidence>
<keyword evidence="7 11" id="KW-0418">Kinase</keyword>
<evidence type="ECO:0000256" key="7">
    <source>
        <dbReference type="ARBA" id="ARBA00022777"/>
    </source>
</evidence>
<comment type="caution">
    <text evidence="11">The sequence shown here is derived from an EMBL/GenBank/DDBJ whole genome shotgun (WGS) entry which is preliminary data.</text>
</comment>
<dbReference type="PROSITE" id="PS50011">
    <property type="entry name" value="PROTEIN_KINASE_DOM"/>
    <property type="match status" value="1"/>
</dbReference>
<keyword evidence="8" id="KW-0067">ATP-binding</keyword>
<dbReference type="SUPFAM" id="SSF56112">
    <property type="entry name" value="Protein kinase-like (PK-like)"/>
    <property type="match status" value="1"/>
</dbReference>
<dbReference type="InterPro" id="IPR011009">
    <property type="entry name" value="Kinase-like_dom_sf"/>
</dbReference>
<evidence type="ECO:0000256" key="5">
    <source>
        <dbReference type="ARBA" id="ARBA00022737"/>
    </source>
</evidence>
<dbReference type="InterPro" id="IPR019734">
    <property type="entry name" value="TPR_rpt"/>
</dbReference>
<dbReference type="Gene3D" id="1.25.40.10">
    <property type="entry name" value="Tetratricopeptide repeat domain"/>
    <property type="match status" value="1"/>
</dbReference>
<evidence type="ECO:0000256" key="4">
    <source>
        <dbReference type="ARBA" id="ARBA00022679"/>
    </source>
</evidence>
<dbReference type="Pfam" id="PF00400">
    <property type="entry name" value="WD40"/>
    <property type="match status" value="4"/>
</dbReference>
<name>A0ABV5YBP5_9ACTN</name>
<keyword evidence="2" id="KW-0723">Serine/threonine-protein kinase</keyword>
<evidence type="ECO:0000313" key="12">
    <source>
        <dbReference type="Proteomes" id="UP001589627"/>
    </source>
</evidence>
<dbReference type="InterPro" id="IPR015943">
    <property type="entry name" value="WD40/YVTN_repeat-like_dom_sf"/>
</dbReference>
<evidence type="ECO:0000259" key="10">
    <source>
        <dbReference type="PROSITE" id="PS50011"/>
    </source>
</evidence>
<dbReference type="Gene3D" id="1.10.510.10">
    <property type="entry name" value="Transferase(Phosphotransferase) domain 1"/>
    <property type="match status" value="1"/>
</dbReference>
<dbReference type="SMART" id="SM00220">
    <property type="entry name" value="S_TKc"/>
    <property type="match status" value="1"/>
</dbReference>
<keyword evidence="3 9" id="KW-0853">WD repeat</keyword>
<dbReference type="RefSeq" id="WP_378196938.1">
    <property type="nucleotide sequence ID" value="NZ_JBHLZP010000031.1"/>
</dbReference>
<dbReference type="PROSITE" id="PS50294">
    <property type="entry name" value="WD_REPEATS_REGION"/>
    <property type="match status" value="1"/>
</dbReference>
<dbReference type="PANTHER" id="PTHR43289:SF6">
    <property type="entry name" value="SERINE_THREONINE-PROTEIN KINASE NEKL-3"/>
    <property type="match status" value="1"/>
</dbReference>
<feature type="non-terminal residue" evidence="11">
    <location>
        <position position="806"/>
    </location>
</feature>
<feature type="repeat" description="WD" evidence="9">
    <location>
        <begin position="534"/>
        <end position="566"/>
    </location>
</feature>
<keyword evidence="4" id="KW-0808">Transferase</keyword>
<dbReference type="EMBL" id="JBHLZP010000031">
    <property type="protein sequence ID" value="MFB9831907.1"/>
    <property type="molecule type" value="Genomic_DNA"/>
</dbReference>
<dbReference type="PROSITE" id="PS00678">
    <property type="entry name" value="WD_REPEATS_1"/>
    <property type="match status" value="1"/>
</dbReference>
<dbReference type="GO" id="GO:0016301">
    <property type="term" value="F:kinase activity"/>
    <property type="evidence" value="ECO:0007669"/>
    <property type="project" value="UniProtKB-KW"/>
</dbReference>
<keyword evidence="12" id="KW-1185">Reference proteome</keyword>
<evidence type="ECO:0000256" key="1">
    <source>
        <dbReference type="ARBA" id="ARBA00012513"/>
    </source>
</evidence>
<dbReference type="Proteomes" id="UP001589627">
    <property type="component" value="Unassembled WGS sequence"/>
</dbReference>
<dbReference type="SMART" id="SM00320">
    <property type="entry name" value="WD40"/>
    <property type="match status" value="7"/>
</dbReference>
<dbReference type="SUPFAM" id="SSF48452">
    <property type="entry name" value="TPR-like"/>
    <property type="match status" value="1"/>
</dbReference>
<dbReference type="InterPro" id="IPR036322">
    <property type="entry name" value="WD40_repeat_dom_sf"/>
</dbReference>
<evidence type="ECO:0000256" key="8">
    <source>
        <dbReference type="ARBA" id="ARBA00022840"/>
    </source>
</evidence>
<dbReference type="Gene3D" id="2.130.10.10">
    <property type="entry name" value="YVTN repeat-like/Quinoprotein amine dehydrogenase"/>
    <property type="match status" value="2"/>
</dbReference>
<dbReference type="InterPro" id="IPR008271">
    <property type="entry name" value="Ser/Thr_kinase_AS"/>
</dbReference>
<dbReference type="PANTHER" id="PTHR43289">
    <property type="entry name" value="MITOGEN-ACTIVATED PROTEIN KINASE KINASE KINASE 20-RELATED"/>
    <property type="match status" value="1"/>
</dbReference>
<dbReference type="EC" id="2.7.11.1" evidence="1"/>
<dbReference type="CDD" id="cd00200">
    <property type="entry name" value="WD40"/>
    <property type="match status" value="1"/>
</dbReference>
<organism evidence="11 12">
    <name type="scientific">Actinoallomurus acaciae</name>
    <dbReference type="NCBI Taxonomy" id="502577"/>
    <lineage>
        <taxon>Bacteria</taxon>
        <taxon>Bacillati</taxon>
        <taxon>Actinomycetota</taxon>
        <taxon>Actinomycetes</taxon>
        <taxon>Streptosporangiales</taxon>
        <taxon>Thermomonosporaceae</taxon>
        <taxon>Actinoallomurus</taxon>
    </lineage>
</organism>
<keyword evidence="5" id="KW-0677">Repeat</keyword>
<feature type="repeat" description="WD" evidence="9">
    <location>
        <begin position="567"/>
        <end position="608"/>
    </location>
</feature>
<dbReference type="Gene3D" id="3.30.200.20">
    <property type="entry name" value="Phosphorylase Kinase, domain 1"/>
    <property type="match status" value="1"/>
</dbReference>
<dbReference type="PROSITE" id="PS50082">
    <property type="entry name" value="WD_REPEATS_2"/>
    <property type="match status" value="3"/>
</dbReference>
<dbReference type="InterPro" id="IPR000719">
    <property type="entry name" value="Prot_kinase_dom"/>
</dbReference>
<reference evidence="11 12" key="1">
    <citation type="submission" date="2024-09" db="EMBL/GenBank/DDBJ databases">
        <authorList>
            <person name="Sun Q."/>
            <person name="Mori K."/>
        </authorList>
    </citation>
    <scope>NUCLEOTIDE SEQUENCE [LARGE SCALE GENOMIC DNA]</scope>
    <source>
        <strain evidence="11 12">TBRC 0563</strain>
    </source>
</reference>
<dbReference type="SMART" id="SM00028">
    <property type="entry name" value="TPR"/>
    <property type="match status" value="2"/>
</dbReference>
<sequence>MAVGGVWRTGQVVDGRYEVLQVHETGGMGVVYRVRHLEWDTDLAVKCPRAELFGTGDQRDRFIAEAEIWVSLGLHPNVCGCHYVRVLDGIPRVFAEYVTGGSLRDWIHDGRLYAGGRADVLARVLDVAVRFAWGLAHAHERGLVHQDVKPANVLLDVTARGPVAKVTDFGLTRALTAPPRAADAPAGAPLDVSVYGLTPAYASPEQSAGRRVDRRTDVYSFAVSVLEMFTGGINWMSGPTAGSALDALRGRPGPGLHEPPAELTDLLARSLSPTPSGRPASMAEVATELVAIYRRAIGTPYPRTAPAAADLRADELNNRGVSLLDLGRPAEAGKAFTAALVADPQHLNATYNAGLLRWRRGECTDEDLIAALEATVSGGADPAETRRLLAEVHRERGDRDQADALLGRSSTLRREPSSGTRRIPWYVYEDRTETFFDLPVRRQPPSMRIRFTADGRRAVTAGDGVLRVWDVRDGRCLRELATPAVGFTFDISDDGRYAVTAGPDAVHFWDLAEGRRLRAFGAPEGWNRSLWSASVHLSGDGRVAVSANYDGTVLVWDFPGGRLRQTLDGHNGNATAAVGHDGRLVLTAGREDGTARLWEVATGRCVRVLDGRMRDGHRGVEALCLSADGHSAALAAGVRIRVWDLRRGHARTLRGHTRVVGSMSVSGGYLVSTGADDTVRLWTLTGGRCLRTFRGDGGPVRAAHLDVDAGVLSSAWQADVLRRWAVPPRRTAPPRLSRPRQHDELSGLDATVANLMSRARSAADPETALGLLTEARAVPGYEREPRLLAAWRELGRSAVRVGLRSA</sequence>
<dbReference type="CDD" id="cd14014">
    <property type="entry name" value="STKc_PknB_like"/>
    <property type="match status" value="1"/>
</dbReference>
<gene>
    <name evidence="11" type="ORF">ACFFNX_06865</name>
</gene>
<evidence type="ECO:0000256" key="2">
    <source>
        <dbReference type="ARBA" id="ARBA00022527"/>
    </source>
</evidence>